<dbReference type="InterPro" id="IPR033413">
    <property type="entry name" value="DUF5117"/>
</dbReference>
<proteinExistence type="predicted"/>
<dbReference type="RefSeq" id="WP_246120212.1">
    <property type="nucleotide sequence ID" value="NZ_SJPF01000006.1"/>
</dbReference>
<evidence type="ECO:0000313" key="6">
    <source>
        <dbReference type="Proteomes" id="UP000318878"/>
    </source>
</evidence>
<dbReference type="CDD" id="cd04276">
    <property type="entry name" value="ZnMc_MMP_like_2"/>
    <property type="match status" value="1"/>
</dbReference>
<feature type="chain" id="PRO_5022847115" description="DUF5117 domain-containing protein" evidence="2">
    <location>
        <begin position="31"/>
        <end position="917"/>
    </location>
</feature>
<dbReference type="SUPFAM" id="SSF55486">
    <property type="entry name" value="Metalloproteases ('zincins'), catalytic domain"/>
    <property type="match status" value="1"/>
</dbReference>
<evidence type="ECO:0008006" key="7">
    <source>
        <dbReference type="Google" id="ProtNLM"/>
    </source>
</evidence>
<feature type="domain" description="EcxA zinc-binding" evidence="3">
    <location>
        <begin position="495"/>
        <end position="819"/>
    </location>
</feature>
<evidence type="ECO:0000256" key="2">
    <source>
        <dbReference type="SAM" id="SignalP"/>
    </source>
</evidence>
<feature type="region of interest" description="Disordered" evidence="1">
    <location>
        <begin position="37"/>
        <end position="74"/>
    </location>
</feature>
<dbReference type="Pfam" id="PF16313">
    <property type="entry name" value="DUF4953"/>
    <property type="match status" value="1"/>
</dbReference>
<dbReference type="EMBL" id="SJPF01000006">
    <property type="protein sequence ID" value="TWT29852.1"/>
    <property type="molecule type" value="Genomic_DNA"/>
</dbReference>
<feature type="domain" description="DUF5117" evidence="4">
    <location>
        <begin position="139"/>
        <end position="314"/>
    </location>
</feature>
<dbReference type="Gene3D" id="3.40.390.10">
    <property type="entry name" value="Collagenase (Catalytic Domain)"/>
    <property type="match status" value="1"/>
</dbReference>
<keyword evidence="2" id="KW-0732">Signal</keyword>
<gene>
    <name evidence="5" type="ORF">Enr8_45080</name>
</gene>
<evidence type="ECO:0000313" key="5">
    <source>
        <dbReference type="EMBL" id="TWT29852.1"/>
    </source>
</evidence>
<dbReference type="PANTHER" id="PTHR38478">
    <property type="entry name" value="PEPTIDASE M1A AND M12B"/>
    <property type="match status" value="1"/>
</dbReference>
<dbReference type="InterPro" id="IPR034032">
    <property type="entry name" value="Zn_MMP-like_bac"/>
</dbReference>
<dbReference type="PANTHER" id="PTHR38478:SF1">
    <property type="entry name" value="ZINC DEPENDENT METALLOPROTEASE DOMAIN LIPOPROTEIN"/>
    <property type="match status" value="1"/>
</dbReference>
<comment type="caution">
    <text evidence="5">The sequence shown here is derived from an EMBL/GenBank/DDBJ whole genome shotgun (WGS) entry which is preliminary data.</text>
</comment>
<dbReference type="AlphaFoldDB" id="A0A5C5UWQ7"/>
<accession>A0A5C5UWQ7</accession>
<feature type="signal peptide" evidence="2">
    <location>
        <begin position="1"/>
        <end position="30"/>
    </location>
</feature>
<dbReference type="GO" id="GO:0008237">
    <property type="term" value="F:metallopeptidase activity"/>
    <property type="evidence" value="ECO:0007669"/>
    <property type="project" value="InterPro"/>
</dbReference>
<evidence type="ECO:0000259" key="3">
    <source>
        <dbReference type="Pfam" id="PF16313"/>
    </source>
</evidence>
<protein>
    <recommendedName>
        <fullName evidence="7">DUF5117 domain-containing protein</fullName>
    </recommendedName>
</protein>
<dbReference type="InterPro" id="IPR032534">
    <property type="entry name" value="EcxA_zinc-bd"/>
</dbReference>
<dbReference type="InterPro" id="IPR024079">
    <property type="entry name" value="MetalloPept_cat_dom_sf"/>
</dbReference>
<evidence type="ECO:0000259" key="4">
    <source>
        <dbReference type="Pfam" id="PF17148"/>
    </source>
</evidence>
<name>A0A5C5UWQ7_9BACT</name>
<keyword evidence="6" id="KW-1185">Reference proteome</keyword>
<organism evidence="5 6">
    <name type="scientific">Blastopirellula retiformator</name>
    <dbReference type="NCBI Taxonomy" id="2527970"/>
    <lineage>
        <taxon>Bacteria</taxon>
        <taxon>Pseudomonadati</taxon>
        <taxon>Planctomycetota</taxon>
        <taxon>Planctomycetia</taxon>
        <taxon>Pirellulales</taxon>
        <taxon>Pirellulaceae</taxon>
        <taxon>Blastopirellula</taxon>
    </lineage>
</organism>
<sequence precursor="true">MILSTQLRSSVAVLIAAGLTFTFSPLSAYADDAAAEKETPAETAKPNDNADKVMATSGGSSSSSGGGGSASSTPDHVRILKDFKKVDGLIPMHHKGNRLYLELSSQHYSGEYIVLISISRGIGQYPIYGGFSWGFGDDWVWQFRKVDDNVHIVRKNVRFKADGNKPEAKAVKHAYGDSVLFSLPADKKGPNGGDLVDVTPVFMSDLPMISDALPGASFSPSKSVFSEVKGFDKNIELEVAATYQTSGRMSMDTVPDSRGVSIDIHYSISKIPSNGYKPRLADDRVGYFLTVVKNFSQSDNDQFVRYINRWDLKKAEPSAKMSEPAEPILFHLENTVPYKYRKPIRDGILEWNKAFEQAGFIDAVRVRQQEDDDTWDPEDVNYNTFRWITSDAGFAMGPSRTNPYNGQLLDADIIFDASFLNSWQQTFEDINPQGIAALTGGWPERQAEIDRLTGNTSGSKMPHAACMLGRGMTSQMAFANLIAAEGAAAADDREEVREKLFMQGLKEVTMHEVGHTLGLRHNFKASKFRTLEEMNDPKIAADGMVSSVMDYVPANIAPKGEKQGDYFPQTIGPYDAWAIQYGYTPYSGGTEGEKKELDKLASRSGEAGLIYSTDEDTVSGAPDPDSNRFDFGDDAVEFAERQATVVREAMDDLVNRVVKEGDDYSKARRAFNVLLSTHGQAMFFVSRYVGGVHTSRSHKGDKDAQPPMKTVDVEQQRAALKLLEEQVFSDTPYEVDPSIYNQLAPSHWDHWGTSTTSRPDFPIHSYIAMWQDRVMSQLLSSGTLTRMHDSELKVAEDEEAMTTAELLERLTDVVYSELNDIKKGDEKFTNSDPAISSLRRGLQRNYLRRLSNIALGETFAPEDCQTIAYVQLVDLSKKIDQTLKKKVKLDAYTQAHLLETKARIGKVLDSQLIFASP</sequence>
<reference evidence="5 6" key="1">
    <citation type="submission" date="2019-02" db="EMBL/GenBank/DDBJ databases">
        <title>Deep-cultivation of Planctomycetes and their phenomic and genomic characterization uncovers novel biology.</title>
        <authorList>
            <person name="Wiegand S."/>
            <person name="Jogler M."/>
            <person name="Boedeker C."/>
            <person name="Pinto D."/>
            <person name="Vollmers J."/>
            <person name="Rivas-Marin E."/>
            <person name="Kohn T."/>
            <person name="Peeters S.H."/>
            <person name="Heuer A."/>
            <person name="Rast P."/>
            <person name="Oberbeckmann S."/>
            <person name="Bunk B."/>
            <person name="Jeske O."/>
            <person name="Meyerdierks A."/>
            <person name="Storesund J.E."/>
            <person name="Kallscheuer N."/>
            <person name="Luecker S."/>
            <person name="Lage O.M."/>
            <person name="Pohl T."/>
            <person name="Merkel B.J."/>
            <person name="Hornburger P."/>
            <person name="Mueller R.-W."/>
            <person name="Bruemmer F."/>
            <person name="Labrenz M."/>
            <person name="Spormann A.M."/>
            <person name="Op Den Camp H."/>
            <person name="Overmann J."/>
            <person name="Amann R."/>
            <person name="Jetten M.S.M."/>
            <person name="Mascher T."/>
            <person name="Medema M.H."/>
            <person name="Devos D.P."/>
            <person name="Kaster A.-K."/>
            <person name="Ovreas L."/>
            <person name="Rohde M."/>
            <person name="Galperin M.Y."/>
            <person name="Jogler C."/>
        </authorList>
    </citation>
    <scope>NUCLEOTIDE SEQUENCE [LARGE SCALE GENOMIC DNA]</scope>
    <source>
        <strain evidence="5 6">Enr8</strain>
    </source>
</reference>
<dbReference type="Proteomes" id="UP000318878">
    <property type="component" value="Unassembled WGS sequence"/>
</dbReference>
<dbReference type="Pfam" id="PF17148">
    <property type="entry name" value="DUF5117"/>
    <property type="match status" value="1"/>
</dbReference>
<evidence type="ECO:0000256" key="1">
    <source>
        <dbReference type="SAM" id="MobiDB-lite"/>
    </source>
</evidence>